<evidence type="ECO:0000256" key="7">
    <source>
        <dbReference type="ARBA" id="ARBA00022694"/>
    </source>
</evidence>
<reference evidence="12 13" key="1">
    <citation type="journal article" date="2019" name="Sci. Rep.">
        <title>Comparative genomics of chytrid fungi reveal insights into the obligate biotrophic and pathogenic lifestyle of Synchytrium endobioticum.</title>
        <authorList>
            <person name="van de Vossenberg B.T.L.H."/>
            <person name="Warris S."/>
            <person name="Nguyen H.D.T."/>
            <person name="van Gent-Pelzer M.P.E."/>
            <person name="Joly D.L."/>
            <person name="van de Geest H.C."/>
            <person name="Bonants P.J.M."/>
            <person name="Smith D.S."/>
            <person name="Levesque C.A."/>
            <person name="van der Lee T.A.J."/>
        </authorList>
    </citation>
    <scope>NUCLEOTIDE SEQUENCE [LARGE SCALE GENOMIC DNA]</scope>
    <source>
        <strain evidence="12 13">CBS 809.83</strain>
    </source>
</reference>
<evidence type="ECO:0000256" key="1">
    <source>
        <dbReference type="ARBA" id="ARBA00004123"/>
    </source>
</evidence>
<accession>A0A507EAQ8</accession>
<comment type="caution">
    <text evidence="12">The sequence shown here is derived from an EMBL/GenBank/DDBJ whole genome shotgun (WGS) entry which is preliminary data.</text>
</comment>
<dbReference type="PROSITE" id="PS51620">
    <property type="entry name" value="SAM_TRM61"/>
    <property type="match status" value="1"/>
</dbReference>
<dbReference type="Gene3D" id="3.10.330.20">
    <property type="match status" value="1"/>
</dbReference>
<dbReference type="STRING" id="109895.A0A507EAQ8"/>
<dbReference type="PANTHER" id="PTHR12133">
    <property type="entry name" value="TRNA (ADENINE(58)-N(1))-METHYLTRANSFERASE"/>
    <property type="match status" value="1"/>
</dbReference>
<keyword evidence="7 9" id="KW-0819">tRNA processing</keyword>
<keyword evidence="5 9" id="KW-0808">Transferase</keyword>
<proteinExistence type="inferred from homology"/>
<dbReference type="PIRSF" id="PIRSF017269">
    <property type="entry name" value="GCD14"/>
    <property type="match status" value="1"/>
</dbReference>
<dbReference type="Proteomes" id="UP000318582">
    <property type="component" value="Unassembled WGS sequence"/>
</dbReference>
<dbReference type="AlphaFoldDB" id="A0A507EAQ8"/>
<keyword evidence="4 9" id="KW-0489">Methyltransferase</keyword>
<dbReference type="Gene3D" id="3.40.50.150">
    <property type="entry name" value="Vaccinia Virus protein VP39"/>
    <property type="match status" value="1"/>
</dbReference>
<gene>
    <name evidence="12" type="ORF">PhCBS80983_g01282</name>
</gene>
<evidence type="ECO:0000256" key="3">
    <source>
        <dbReference type="ARBA" id="ARBA00015963"/>
    </source>
</evidence>
<evidence type="ECO:0000313" key="12">
    <source>
        <dbReference type="EMBL" id="TPX61163.1"/>
    </source>
</evidence>
<evidence type="ECO:0000256" key="6">
    <source>
        <dbReference type="ARBA" id="ARBA00022691"/>
    </source>
</evidence>
<sequence>MQEQKAPTLGGFAVKGDCIEVGDIVILYSSPSNVTYATITPGKQFANNFGRYPHDSMIGKKWGSKHPSATGNGFIYLLYPTPELWTLSLPHRTQILYNPDISLISTHLDLRPGVKMIEAGTGSGSFSHAIARTIAPTGHLYTFEFNEERYLKAKEEFADHGLADMVTAEHRDVCNNGFEQTDLVDAVFLDLPAPWDALAAAKKTFKKNKTGKICCFSPCAEQVLKTTLALQKLGFVDIKMFEILVRPYEVKTVQIRSLPTLDQANCRHTIGRLKRKSREEEPGESVVELEIPSALDSAAPSAAPFKAGTEEKREPPTIMVEEKTSAVKEEVVAPVIEEKEVSAIKESEVKEMVGLKPPKESTGHTSFLTFATLLPQVFPQKQNATA</sequence>
<dbReference type="SUPFAM" id="SSF53335">
    <property type="entry name" value="S-adenosyl-L-methionine-dependent methyltransferases"/>
    <property type="match status" value="1"/>
</dbReference>
<keyword evidence="13" id="KW-1185">Reference proteome</keyword>
<dbReference type="GO" id="GO:0030488">
    <property type="term" value="P:tRNA methylation"/>
    <property type="evidence" value="ECO:0007669"/>
    <property type="project" value="InterPro"/>
</dbReference>
<evidence type="ECO:0000256" key="10">
    <source>
        <dbReference type="PIRSR" id="PIRSR017269-1"/>
    </source>
</evidence>
<comment type="function">
    <text evidence="9">Catalytic subunit of tRNA (adenine-N(1)-)-methyltransferase, which catalyzes the formation of N(1)-methyladenine at position 58 (m1A58) in initiator methionyl-tRNA.</text>
</comment>
<dbReference type="EMBL" id="QEAQ01000009">
    <property type="protein sequence ID" value="TPX61163.1"/>
    <property type="molecule type" value="Genomic_DNA"/>
</dbReference>
<keyword evidence="6 9" id="KW-0949">S-adenosyl-L-methionine</keyword>
<dbReference type="GO" id="GO:0005634">
    <property type="term" value="C:nucleus"/>
    <property type="evidence" value="ECO:0007669"/>
    <property type="project" value="UniProtKB-SubCell"/>
</dbReference>
<evidence type="ECO:0000256" key="8">
    <source>
        <dbReference type="ARBA" id="ARBA00023242"/>
    </source>
</evidence>
<organism evidence="12 13">
    <name type="scientific">Powellomyces hirtus</name>
    <dbReference type="NCBI Taxonomy" id="109895"/>
    <lineage>
        <taxon>Eukaryota</taxon>
        <taxon>Fungi</taxon>
        <taxon>Fungi incertae sedis</taxon>
        <taxon>Chytridiomycota</taxon>
        <taxon>Chytridiomycota incertae sedis</taxon>
        <taxon>Chytridiomycetes</taxon>
        <taxon>Spizellomycetales</taxon>
        <taxon>Powellomycetaceae</taxon>
        <taxon>Powellomyces</taxon>
    </lineage>
</organism>
<feature type="binding site" evidence="10">
    <location>
        <position position="144"/>
    </location>
    <ligand>
        <name>S-adenosyl-L-methionine</name>
        <dbReference type="ChEBI" id="CHEBI:59789"/>
    </ligand>
</feature>
<dbReference type="PANTHER" id="PTHR12133:SF2">
    <property type="entry name" value="TRNA (ADENINE(58)-N(1))-METHYLTRANSFERASE CATALYTIC SUBUNIT TRMT61A"/>
    <property type="match status" value="1"/>
</dbReference>
<evidence type="ECO:0000256" key="5">
    <source>
        <dbReference type="ARBA" id="ARBA00022679"/>
    </source>
</evidence>
<protein>
    <recommendedName>
        <fullName evidence="3 9">tRNA (adenine(58)-N(1))-methyltransferase catalytic subunit TRM61</fullName>
        <ecNumber evidence="2 9">2.1.1.220</ecNumber>
    </recommendedName>
</protein>
<dbReference type="InterPro" id="IPR049470">
    <property type="entry name" value="TRM61_C"/>
</dbReference>
<comment type="subcellular location">
    <subcellularLocation>
        <location evidence="1 9">Nucleus</location>
    </subcellularLocation>
</comment>
<feature type="binding site" evidence="10">
    <location>
        <position position="190"/>
    </location>
    <ligand>
        <name>S-adenosyl-L-methionine</name>
        <dbReference type="ChEBI" id="CHEBI:59789"/>
    </ligand>
</feature>
<evidence type="ECO:0000256" key="9">
    <source>
        <dbReference type="PIRNR" id="PIRNR017269"/>
    </source>
</evidence>
<evidence type="ECO:0000259" key="11">
    <source>
        <dbReference type="Pfam" id="PF08704"/>
    </source>
</evidence>
<evidence type="ECO:0000313" key="13">
    <source>
        <dbReference type="Proteomes" id="UP000318582"/>
    </source>
</evidence>
<dbReference type="EC" id="2.1.1.220" evidence="2 9"/>
<dbReference type="FunFam" id="3.40.50.150:FF:000247">
    <property type="entry name" value="tRNA (adenine(58)-N(1))-methyltransferase catalytic subunit TRM61"/>
    <property type="match status" value="1"/>
</dbReference>
<dbReference type="InterPro" id="IPR014816">
    <property type="entry name" value="tRNA_MeTrfase_Gcd14"/>
</dbReference>
<evidence type="ECO:0000256" key="4">
    <source>
        <dbReference type="ARBA" id="ARBA00022603"/>
    </source>
</evidence>
<evidence type="ECO:0000256" key="2">
    <source>
        <dbReference type="ARBA" id="ARBA00012796"/>
    </source>
</evidence>
<dbReference type="Pfam" id="PF08704">
    <property type="entry name" value="GCD14"/>
    <property type="match status" value="1"/>
</dbReference>
<dbReference type="InterPro" id="IPR029063">
    <property type="entry name" value="SAM-dependent_MTases_sf"/>
</dbReference>
<keyword evidence="8 9" id="KW-0539">Nucleus</keyword>
<name>A0A507EAQ8_9FUNG</name>
<dbReference type="GO" id="GO:0031515">
    <property type="term" value="C:tRNA (m1A) methyltransferase complex"/>
    <property type="evidence" value="ECO:0007669"/>
    <property type="project" value="UniProtKB-UniRule"/>
</dbReference>
<dbReference type="GO" id="GO:0160107">
    <property type="term" value="F:tRNA (adenine(58)-N1)-methyltransferase activity"/>
    <property type="evidence" value="ECO:0007669"/>
    <property type="project" value="UniProtKB-EC"/>
</dbReference>
<dbReference type="CDD" id="cd02440">
    <property type="entry name" value="AdoMet_MTases"/>
    <property type="match status" value="1"/>
</dbReference>
<comment type="similarity">
    <text evidence="9">Belongs to the class I-like SAM-binding methyltransferase superfamily. TRM61 family.</text>
</comment>
<comment type="catalytic activity">
    <reaction evidence="9">
        <text>adenosine(58) in tRNA + S-adenosyl-L-methionine = N(1)-methyladenosine(58) in tRNA + S-adenosyl-L-homocysteine + H(+)</text>
        <dbReference type="Rhea" id="RHEA:43152"/>
        <dbReference type="Rhea" id="RHEA-COMP:10365"/>
        <dbReference type="Rhea" id="RHEA-COMP:10366"/>
        <dbReference type="ChEBI" id="CHEBI:15378"/>
        <dbReference type="ChEBI" id="CHEBI:57856"/>
        <dbReference type="ChEBI" id="CHEBI:59789"/>
        <dbReference type="ChEBI" id="CHEBI:74411"/>
        <dbReference type="ChEBI" id="CHEBI:74491"/>
        <dbReference type="EC" id="2.1.1.220"/>
    </reaction>
</comment>
<feature type="domain" description="tRNA (adenine(58)-N(1))-methyltransferase catalytic subunit TRM61 C-terminal" evidence="11">
    <location>
        <begin position="73"/>
        <end position="372"/>
    </location>
</feature>